<dbReference type="Proteomes" id="UP001362999">
    <property type="component" value="Unassembled WGS sequence"/>
</dbReference>
<protein>
    <recommendedName>
        <fullName evidence="4">Zinc finger PHD-type domain-containing protein</fullName>
    </recommendedName>
</protein>
<dbReference type="AlphaFoldDB" id="A0AAW0AD49"/>
<dbReference type="SUPFAM" id="SSF57903">
    <property type="entry name" value="FYVE/PHD zinc finger"/>
    <property type="match status" value="1"/>
</dbReference>
<comment type="caution">
    <text evidence="2">The sequence shown here is derived from an EMBL/GenBank/DDBJ whole genome shotgun (WGS) entry which is preliminary data.</text>
</comment>
<evidence type="ECO:0000256" key="1">
    <source>
        <dbReference type="SAM" id="MobiDB-lite"/>
    </source>
</evidence>
<evidence type="ECO:0000313" key="3">
    <source>
        <dbReference type="Proteomes" id="UP001362999"/>
    </source>
</evidence>
<proteinExistence type="predicted"/>
<feature type="region of interest" description="Disordered" evidence="1">
    <location>
        <begin position="97"/>
        <end position="123"/>
    </location>
</feature>
<dbReference type="InterPro" id="IPR011011">
    <property type="entry name" value="Znf_FYVE_PHD"/>
</dbReference>
<feature type="compositionally biased region" description="Pro residues" evidence="1">
    <location>
        <begin position="103"/>
        <end position="123"/>
    </location>
</feature>
<evidence type="ECO:0008006" key="4">
    <source>
        <dbReference type="Google" id="ProtNLM"/>
    </source>
</evidence>
<sequence length="323" mass="36325">MRLRFGVVPAPVQRVYAPTTPSTHYVLTILALYPHLASACCAYDITVKSLHSNLSSACLHLRSTFHLSVQRFARYSDGEFKCLSSKRHTLSFTSSFTSLSPSSPAPRSPPSPSLSPSSSPAPPGSPSTSVCPVWCAGTSCEAYFPEGDNEYDEVQCSDCKWWSHIRCLPKGINWHDPAVEFICRRCKFFEREELVLFPPPSTSKLEDGSVRWYPARFLRRDRQQQGTNLEFEFVWLDCVENAVAAGQTFSVSREFCTAVYHICEEPGKIKRSQLPKVRMPRYLDPNFAGHNNPQLEAIFDSAIPPITGILSDFSDLHPLVRHY</sequence>
<feature type="non-terminal residue" evidence="2">
    <location>
        <position position="323"/>
    </location>
</feature>
<organism evidence="2 3">
    <name type="scientific">Favolaschia claudopus</name>
    <dbReference type="NCBI Taxonomy" id="2862362"/>
    <lineage>
        <taxon>Eukaryota</taxon>
        <taxon>Fungi</taxon>
        <taxon>Dikarya</taxon>
        <taxon>Basidiomycota</taxon>
        <taxon>Agaricomycotina</taxon>
        <taxon>Agaricomycetes</taxon>
        <taxon>Agaricomycetidae</taxon>
        <taxon>Agaricales</taxon>
        <taxon>Marasmiineae</taxon>
        <taxon>Mycenaceae</taxon>
        <taxon>Favolaschia</taxon>
    </lineage>
</organism>
<evidence type="ECO:0000313" key="2">
    <source>
        <dbReference type="EMBL" id="KAK7007186.1"/>
    </source>
</evidence>
<accession>A0AAW0AD49</accession>
<keyword evidence="3" id="KW-1185">Reference proteome</keyword>
<dbReference type="EMBL" id="JAWWNJ010000072">
    <property type="protein sequence ID" value="KAK7007186.1"/>
    <property type="molecule type" value="Genomic_DNA"/>
</dbReference>
<gene>
    <name evidence="2" type="ORF">R3P38DRAFT_2554083</name>
</gene>
<name>A0AAW0AD49_9AGAR</name>
<reference evidence="2 3" key="1">
    <citation type="journal article" date="2024" name="J Genomics">
        <title>Draft genome sequencing and assembly of Favolaschia claudopus CIRM-BRFM 2984 isolated from oak limbs.</title>
        <authorList>
            <person name="Navarro D."/>
            <person name="Drula E."/>
            <person name="Chaduli D."/>
            <person name="Cazenave R."/>
            <person name="Ahrendt S."/>
            <person name="Wang J."/>
            <person name="Lipzen A."/>
            <person name="Daum C."/>
            <person name="Barry K."/>
            <person name="Grigoriev I.V."/>
            <person name="Favel A."/>
            <person name="Rosso M.N."/>
            <person name="Martin F."/>
        </authorList>
    </citation>
    <scope>NUCLEOTIDE SEQUENCE [LARGE SCALE GENOMIC DNA]</scope>
    <source>
        <strain evidence="2 3">CIRM-BRFM 2984</strain>
    </source>
</reference>